<dbReference type="SMART" id="SM00906">
    <property type="entry name" value="Fungal_trans"/>
    <property type="match status" value="1"/>
</dbReference>
<organism evidence="7 8">
    <name type="scientific">Aspergillus granulosus</name>
    <dbReference type="NCBI Taxonomy" id="176169"/>
    <lineage>
        <taxon>Eukaryota</taxon>
        <taxon>Fungi</taxon>
        <taxon>Dikarya</taxon>
        <taxon>Ascomycota</taxon>
        <taxon>Pezizomycotina</taxon>
        <taxon>Eurotiomycetes</taxon>
        <taxon>Eurotiomycetidae</taxon>
        <taxon>Eurotiales</taxon>
        <taxon>Aspergillaceae</taxon>
        <taxon>Aspergillus</taxon>
        <taxon>Aspergillus subgen. Nidulantes</taxon>
    </lineage>
</organism>
<name>A0ABR4H831_9EURO</name>
<keyword evidence="4" id="KW-0804">Transcription</keyword>
<dbReference type="PANTHER" id="PTHR46910:SF33">
    <property type="entry name" value="ZN(II)2CYS6 TRANSCRIPTION FACTOR (EUROFUNG)"/>
    <property type="match status" value="1"/>
</dbReference>
<comment type="caution">
    <text evidence="7">The sequence shown here is derived from an EMBL/GenBank/DDBJ whole genome shotgun (WGS) entry which is preliminary data.</text>
</comment>
<dbReference type="SUPFAM" id="SSF57701">
    <property type="entry name" value="Zn2/Cys6 DNA-binding domain"/>
    <property type="match status" value="1"/>
</dbReference>
<dbReference type="PANTHER" id="PTHR46910">
    <property type="entry name" value="TRANSCRIPTION FACTOR PDR1"/>
    <property type="match status" value="1"/>
</dbReference>
<dbReference type="InterPro" id="IPR007219">
    <property type="entry name" value="XnlR_reg_dom"/>
</dbReference>
<dbReference type="InterPro" id="IPR050987">
    <property type="entry name" value="AtrR-like"/>
</dbReference>
<evidence type="ECO:0000313" key="8">
    <source>
        <dbReference type="Proteomes" id="UP001610334"/>
    </source>
</evidence>
<reference evidence="7 8" key="1">
    <citation type="submission" date="2024-07" db="EMBL/GenBank/DDBJ databases">
        <title>Section-level genome sequencing and comparative genomics of Aspergillus sections Usti and Cavernicolus.</title>
        <authorList>
            <consortium name="Lawrence Berkeley National Laboratory"/>
            <person name="Nybo J.L."/>
            <person name="Vesth T.C."/>
            <person name="Theobald S."/>
            <person name="Frisvad J.C."/>
            <person name="Larsen T.O."/>
            <person name="Kjaerboelling I."/>
            <person name="Rothschild-Mancinelli K."/>
            <person name="Lyhne E.K."/>
            <person name="Kogle M.E."/>
            <person name="Barry K."/>
            <person name="Clum A."/>
            <person name="Na H."/>
            <person name="Ledsgaard L."/>
            <person name="Lin J."/>
            <person name="Lipzen A."/>
            <person name="Kuo A."/>
            <person name="Riley R."/>
            <person name="Mondo S."/>
            <person name="Labutti K."/>
            <person name="Haridas S."/>
            <person name="Pangalinan J."/>
            <person name="Salamov A.A."/>
            <person name="Simmons B.A."/>
            <person name="Magnuson J.K."/>
            <person name="Chen J."/>
            <person name="Drula E."/>
            <person name="Henrissat B."/>
            <person name="Wiebenga A."/>
            <person name="Lubbers R.J."/>
            <person name="Gomes A.C."/>
            <person name="Makela M.R."/>
            <person name="Stajich J."/>
            <person name="Grigoriev I.V."/>
            <person name="Mortensen U.H."/>
            <person name="De Vries R.P."/>
            <person name="Baker S.E."/>
            <person name="Andersen M.R."/>
        </authorList>
    </citation>
    <scope>NUCLEOTIDE SEQUENCE [LARGE SCALE GENOMIC DNA]</scope>
    <source>
        <strain evidence="7 8">CBS 588.65</strain>
    </source>
</reference>
<dbReference type="Pfam" id="PF04082">
    <property type="entry name" value="Fungal_trans"/>
    <property type="match status" value="1"/>
</dbReference>
<dbReference type="CDD" id="cd00067">
    <property type="entry name" value="GAL4"/>
    <property type="match status" value="1"/>
</dbReference>
<evidence type="ECO:0000256" key="3">
    <source>
        <dbReference type="ARBA" id="ARBA00023125"/>
    </source>
</evidence>
<dbReference type="PROSITE" id="PS50048">
    <property type="entry name" value="ZN2_CY6_FUNGAL_2"/>
    <property type="match status" value="1"/>
</dbReference>
<dbReference type="PROSITE" id="PS00463">
    <property type="entry name" value="ZN2_CY6_FUNGAL_1"/>
    <property type="match status" value="1"/>
</dbReference>
<evidence type="ECO:0000256" key="5">
    <source>
        <dbReference type="ARBA" id="ARBA00023242"/>
    </source>
</evidence>
<evidence type="ECO:0000256" key="2">
    <source>
        <dbReference type="ARBA" id="ARBA00023015"/>
    </source>
</evidence>
<keyword evidence="3" id="KW-0238">DNA-binding</keyword>
<evidence type="ECO:0000256" key="4">
    <source>
        <dbReference type="ARBA" id="ARBA00023163"/>
    </source>
</evidence>
<evidence type="ECO:0000259" key="6">
    <source>
        <dbReference type="PROSITE" id="PS50048"/>
    </source>
</evidence>
<gene>
    <name evidence="7" type="ORF">BJX63DRAFT_433284</name>
</gene>
<dbReference type="SMART" id="SM00066">
    <property type="entry name" value="GAL4"/>
    <property type="match status" value="1"/>
</dbReference>
<keyword evidence="5" id="KW-0539">Nucleus</keyword>
<dbReference type="InterPro" id="IPR001138">
    <property type="entry name" value="Zn2Cys6_DnaBD"/>
</dbReference>
<evidence type="ECO:0000256" key="1">
    <source>
        <dbReference type="ARBA" id="ARBA00022723"/>
    </source>
</evidence>
<keyword evidence="8" id="KW-1185">Reference proteome</keyword>
<feature type="domain" description="Zn(2)-C6 fungal-type" evidence="6">
    <location>
        <begin position="19"/>
        <end position="49"/>
    </location>
</feature>
<dbReference type="InterPro" id="IPR036864">
    <property type="entry name" value="Zn2-C6_fun-type_DNA-bd_sf"/>
</dbReference>
<dbReference type="EMBL" id="JBFXLT010000056">
    <property type="protein sequence ID" value="KAL2811611.1"/>
    <property type="molecule type" value="Genomic_DNA"/>
</dbReference>
<dbReference type="Gene3D" id="4.10.240.10">
    <property type="entry name" value="Zn(2)-C6 fungal-type DNA-binding domain"/>
    <property type="match status" value="1"/>
</dbReference>
<evidence type="ECO:0000313" key="7">
    <source>
        <dbReference type="EMBL" id="KAL2811611.1"/>
    </source>
</evidence>
<sequence>MLGNFSSAPLPKRKRLSYACNYCRAKKTRCDEQFPSCRNCRLAGVPCITVDKRRPNAPVQNRRKDLPATGQPISIEATRVTVMASPETTDNSRPSSLVTPEFTIAPTLSRSPSPVPRGSNDWPNWDTKHLPVIPSQAGSSVVQISIQWLDLALARLRIPRSSYVRANLSPCLSGPTNRSEYAVPSLEPGLPPLDELHRLTELFFKVYHPIYPFLDRQKIFSLFDESSVISPHHGRTCRFSKVSRLMILHLITILGTMAGPTVSQQYLNTSLGYCHSLVGHLILQPSIESVQTLLLFSITLRLRDQLSQAWDVLALSISMSQTLRLADLNFHLQALNGSILDSDMGSARTWWALYVFEKFLAFDSGRRSNLDDTRLSSVGRQAPTEPLDRGRVPELQDYKHYLTSLANVLREMQHRSWHTWRTESLDTSSEADARASKIRAAGAIDTLLWKWRGSLPPEYQVGTPSSADVQLMPQWAFLSFYYHQATIVLYRNTQLLDWNEVKAEVDRYGSGEPWHLRLRNGPQICLEAVKDMTNLQVMVTEAGVPSFLTLSTSPLAAAFVLAIHISRQPASILSRTHSELMKVAMAISRQRYSSSTGESQLNKSLDALEQYVIRLLGDPASQSSVEFNPESVEINHTTMPIANIALSTPLEPSPLTWSSFELLSWDWNELIPQA</sequence>
<dbReference type="Pfam" id="PF00172">
    <property type="entry name" value="Zn_clus"/>
    <property type="match status" value="1"/>
</dbReference>
<keyword evidence="1" id="KW-0479">Metal-binding</keyword>
<proteinExistence type="predicted"/>
<dbReference type="Proteomes" id="UP001610334">
    <property type="component" value="Unassembled WGS sequence"/>
</dbReference>
<keyword evidence="2" id="KW-0805">Transcription regulation</keyword>
<dbReference type="CDD" id="cd12148">
    <property type="entry name" value="fungal_TF_MHR"/>
    <property type="match status" value="1"/>
</dbReference>
<accession>A0ABR4H831</accession>
<protein>
    <recommendedName>
        <fullName evidence="6">Zn(2)-C6 fungal-type domain-containing protein</fullName>
    </recommendedName>
</protein>